<accession>A0A2R6PW79</accession>
<keyword evidence="2" id="KW-1185">Reference proteome</keyword>
<dbReference type="EMBL" id="MLYV02000445">
    <property type="protein sequence ID" value="PSR97100.1"/>
    <property type="molecule type" value="Genomic_DNA"/>
</dbReference>
<reference evidence="1 2" key="1">
    <citation type="submission" date="2018-02" db="EMBL/GenBank/DDBJ databases">
        <title>Genome sequence of the basidiomycete white-rot fungus Phlebia centrifuga.</title>
        <authorList>
            <person name="Granchi Z."/>
            <person name="Peng M."/>
            <person name="de Vries R.P."/>
            <person name="Hilden K."/>
            <person name="Makela M.R."/>
            <person name="Grigoriev I."/>
            <person name="Riley R."/>
        </authorList>
    </citation>
    <scope>NUCLEOTIDE SEQUENCE [LARGE SCALE GENOMIC DNA]</scope>
    <source>
        <strain evidence="1 2">FBCC195</strain>
    </source>
</reference>
<comment type="caution">
    <text evidence="1">The sequence shown here is derived from an EMBL/GenBank/DDBJ whole genome shotgun (WGS) entry which is preliminary data.</text>
</comment>
<organism evidence="1 2">
    <name type="scientific">Hermanssonia centrifuga</name>
    <dbReference type="NCBI Taxonomy" id="98765"/>
    <lineage>
        <taxon>Eukaryota</taxon>
        <taxon>Fungi</taxon>
        <taxon>Dikarya</taxon>
        <taxon>Basidiomycota</taxon>
        <taxon>Agaricomycotina</taxon>
        <taxon>Agaricomycetes</taxon>
        <taxon>Polyporales</taxon>
        <taxon>Meruliaceae</taxon>
        <taxon>Hermanssonia</taxon>
    </lineage>
</organism>
<protein>
    <submittedName>
        <fullName evidence="1">Uncharacterized protein</fullName>
    </submittedName>
</protein>
<dbReference type="AlphaFoldDB" id="A0A2R6PW79"/>
<proteinExistence type="predicted"/>
<gene>
    <name evidence="1" type="ORF">PHLCEN_2v4381</name>
</gene>
<name>A0A2R6PW79_9APHY</name>
<evidence type="ECO:0000313" key="1">
    <source>
        <dbReference type="EMBL" id="PSR97100.1"/>
    </source>
</evidence>
<evidence type="ECO:0000313" key="2">
    <source>
        <dbReference type="Proteomes" id="UP000186601"/>
    </source>
</evidence>
<sequence>MLVTTVLPNTNSNEIPDRWDILMKSTLSPESYLLYPVQFWEDSRIRLTRSSQHQEKDADTDAILVQTEPQPFKITWSWS</sequence>
<dbReference type="Proteomes" id="UP000186601">
    <property type="component" value="Unassembled WGS sequence"/>
</dbReference>